<name>A0AA49A6A0_9BURK</name>
<sequence>MLADRQPRIERARAARQRDAAARGIRAGAGRRMMLPPQLAPWSAWLALLPFDLVAPFGEMLLRLQPLVGRMAGVAASEDDIPVGVGSIARRGPYERLLLSEWAVLDAAPDEFIRRAAANELLFSAPEPQVQRRARVCVALFDAGPEQLGEPRLVQMALFILLARRAQLDGASFEWGILQTPGPLHADCDQRALERLLNARTVVRVGSAERDGWNRCLARVDPLAEVWQVGGPDAGVLQRTTARASIEQPLLDERLRVTITQQGKARQLMLELPDPASTVRLLRHAPSARVDKVRDCMGGRDTPSLKHAPLFSVRKGRVVTSRADGGNLDFGVPDSRLKEPVAPRRQRTPKKGRVIGICALLYRVGNVACTDSTLRFRYFCGAFYDRECALPPSTKFEAPSGPGRWLPTFFLDRYQGGRLFILDPAGRLVCWSAASRSDPDTRFDVIATGVVGAAQSANVLAHARVADGLTIIECDYDGTFGPADDMAFPFTAKRVLFGEMSDSSAPHTWLLAFQTTDTQWLLAHENISCTVDIADGGAVVGVARTAVGEGAQAALLVVSPDRTCVELRTATQRYVVLRTALPIAHVTLDVVTDRFCWILTRTHELFVRRLHEVKPLLHVIPDGVPDAP</sequence>
<dbReference type="RefSeq" id="WP_206087154.1">
    <property type="nucleotide sequence ID" value="NZ_CP065053.1"/>
</dbReference>
<evidence type="ECO:0000313" key="2">
    <source>
        <dbReference type="Proteomes" id="UP000662888"/>
    </source>
</evidence>
<gene>
    <name evidence="1" type="ORF">IV454_17695</name>
</gene>
<protein>
    <submittedName>
        <fullName evidence="1">Uncharacterized protein</fullName>
    </submittedName>
</protein>
<dbReference type="Proteomes" id="UP000662888">
    <property type="component" value="Chromosome"/>
</dbReference>
<organism evidence="1 2">
    <name type="scientific">Massilia antarctica</name>
    <dbReference type="NCBI Taxonomy" id="2765360"/>
    <lineage>
        <taxon>Bacteria</taxon>
        <taxon>Pseudomonadati</taxon>
        <taxon>Pseudomonadota</taxon>
        <taxon>Betaproteobacteria</taxon>
        <taxon>Burkholderiales</taxon>
        <taxon>Oxalobacteraceae</taxon>
        <taxon>Telluria group</taxon>
        <taxon>Massilia</taxon>
    </lineage>
</organism>
<keyword evidence="2" id="KW-1185">Reference proteome</keyword>
<accession>A0AA49A6A0</accession>
<evidence type="ECO:0000313" key="1">
    <source>
        <dbReference type="EMBL" id="QPI47447.1"/>
    </source>
</evidence>
<reference evidence="1 2" key="1">
    <citation type="submission" date="2020-11" db="EMBL/GenBank/DDBJ databases">
        <authorList>
            <person name="Sun Q."/>
        </authorList>
    </citation>
    <scope>NUCLEOTIDE SEQUENCE [LARGE SCALE GENOMIC DNA]</scope>
    <source>
        <strain evidence="1 2">P8398</strain>
    </source>
</reference>
<proteinExistence type="predicted"/>
<dbReference type="EMBL" id="CP065053">
    <property type="protein sequence ID" value="QPI47447.1"/>
    <property type="molecule type" value="Genomic_DNA"/>
</dbReference>